<keyword evidence="2" id="KW-1185">Reference proteome</keyword>
<dbReference type="Proteomes" id="UP001497472">
    <property type="component" value="Unassembled WGS sequence"/>
</dbReference>
<evidence type="ECO:0000313" key="2">
    <source>
        <dbReference type="Proteomes" id="UP001497472"/>
    </source>
</evidence>
<reference evidence="1 2" key="1">
    <citation type="submission" date="2023-11" db="EMBL/GenBank/DDBJ databases">
        <authorList>
            <person name="Okamura Y."/>
        </authorList>
    </citation>
    <scope>NUCLEOTIDE SEQUENCE [LARGE SCALE GENOMIC DNA]</scope>
</reference>
<name>A0AAV1IU52_9NEOP</name>
<dbReference type="AlphaFoldDB" id="A0AAV1IU52"/>
<organism evidence="1 2">
    <name type="scientific">Leptosia nina</name>
    <dbReference type="NCBI Taxonomy" id="320188"/>
    <lineage>
        <taxon>Eukaryota</taxon>
        <taxon>Metazoa</taxon>
        <taxon>Ecdysozoa</taxon>
        <taxon>Arthropoda</taxon>
        <taxon>Hexapoda</taxon>
        <taxon>Insecta</taxon>
        <taxon>Pterygota</taxon>
        <taxon>Neoptera</taxon>
        <taxon>Endopterygota</taxon>
        <taxon>Lepidoptera</taxon>
        <taxon>Glossata</taxon>
        <taxon>Ditrysia</taxon>
        <taxon>Papilionoidea</taxon>
        <taxon>Pieridae</taxon>
        <taxon>Pierinae</taxon>
        <taxon>Leptosia</taxon>
    </lineage>
</organism>
<comment type="caution">
    <text evidence="1">The sequence shown here is derived from an EMBL/GenBank/DDBJ whole genome shotgun (WGS) entry which is preliminary data.</text>
</comment>
<accession>A0AAV1IU52</accession>
<protein>
    <submittedName>
        <fullName evidence="1">Uncharacterized protein</fullName>
    </submittedName>
</protein>
<proteinExistence type="predicted"/>
<dbReference type="EMBL" id="CAVLEF010000001">
    <property type="protein sequence ID" value="CAK1539931.1"/>
    <property type="molecule type" value="Genomic_DNA"/>
</dbReference>
<gene>
    <name evidence="1" type="ORF">LNINA_LOCUS26</name>
</gene>
<sequence>MQKIVFLPDKNSMIWIAITLGIAATGVNAQLTTQSSIAPHLRECYMDPLLLDRNNLPPTTLPVLIDIIQKIEDDPNVNMDLRQLIVQLLHTYKQDGIEFHQPNANVPMSNFLLPYAPTFHSFHRHRLLLTKIIPASSQTLPNNTISSALKCALHHMMSITVDGRVRGNEQNCNQLAQYRALRTARDIPRNLNKDDVEILDLDTMKLAKTMGQMRHFNPKDDVEYTNTGGSQSERQVLGESQCPLLGGVVFTRWGAVAAGHLLAGIAGGAQFQRIQVSDLIRGSTSNYQVPQSTISSLYASTISGDLAEAVLIQGTERGTNSITVGVAGNWNSTQAPRYYMLHNRVNVEVTDPELRGDIDGFVLGTLLNTNVADASSVRLSQLLDMYYSPRNGVFDQNRRACNRRQLRQETITRDVLVSETSAFVAALDTNMPLRGTIVSGLEQLVSTAAENFQSYTTNSLNDLSCVNTETTTNDYRLKTNLYLVVDATWPYQAIYPAISYLLDNVEVGKYGSSVTLLNAFDGSIVINKTFSLADFHTQYTLARHQAMFNGVNLESTLTNVRTLMQNELDYEKSTNYVGGNSTVLLFLLNSGNLQINVPVIEEARKINETIPDLRILFATSTNQFDSLWRMVRDMHNDIRTISLNTEGTNVEVTMSPVLSRIQMVGRRIVNSNCGSTFEGQLTSGNRQFDDYLEPGYTNYYSISPNYFFGNANRKIRISRTGGGAGSLVICQSRRFPQPRQNLTVAGVDANSVTCQNLVSGNVEISLQSACEGFWTIGSCPNFFISVQSQVPDGSSLTRICNEPACRFPYSIRYQVQIEELGCFSGAGTVRISSILVLSVIFLCVLNKV</sequence>
<evidence type="ECO:0000313" key="1">
    <source>
        <dbReference type="EMBL" id="CAK1539931.1"/>
    </source>
</evidence>